<reference evidence="5 6" key="1">
    <citation type="submission" date="2015-06" db="EMBL/GenBank/DDBJ databases">
        <authorList>
            <person name="Zeng Y."/>
            <person name="Huang Y."/>
        </authorList>
    </citation>
    <scope>NUCLEOTIDE SEQUENCE [LARGE SCALE GENOMIC DNA]</scope>
    <source>
        <strain evidence="5 6">PQ-2</strain>
    </source>
</reference>
<dbReference type="Gene3D" id="1.10.150.130">
    <property type="match status" value="1"/>
</dbReference>
<keyword evidence="4" id="KW-0233">DNA recombination</keyword>
<evidence type="ECO:0000256" key="3">
    <source>
        <dbReference type="ARBA" id="ARBA00023125"/>
    </source>
</evidence>
<dbReference type="Gene3D" id="1.10.443.10">
    <property type="entry name" value="Intergrase catalytic core"/>
    <property type="match status" value="1"/>
</dbReference>
<keyword evidence="3" id="KW-0238">DNA-binding</keyword>
<keyword evidence="2" id="KW-0229">DNA integration</keyword>
<proteinExistence type="inferred from homology"/>
<dbReference type="Gene3D" id="3.30.160.390">
    <property type="entry name" value="Integrase, DNA-binding domain"/>
    <property type="match status" value="1"/>
</dbReference>
<dbReference type="InterPro" id="IPR044068">
    <property type="entry name" value="CB"/>
</dbReference>
<dbReference type="PANTHER" id="PTHR30629:SF2">
    <property type="entry name" value="PROPHAGE INTEGRASE INTS-RELATED"/>
    <property type="match status" value="1"/>
</dbReference>
<comment type="similarity">
    <text evidence="1">Belongs to the 'phage' integrase family.</text>
</comment>
<gene>
    <name evidence="5" type="ORF">AB433_15090</name>
</gene>
<dbReference type="AlphaFoldDB" id="A0A0G3XKN6"/>
<dbReference type="PROSITE" id="PS51900">
    <property type="entry name" value="CB"/>
    <property type="match status" value="1"/>
</dbReference>
<evidence type="ECO:0000256" key="2">
    <source>
        <dbReference type="ARBA" id="ARBA00022908"/>
    </source>
</evidence>
<dbReference type="InterPro" id="IPR050808">
    <property type="entry name" value="Phage_Integrase"/>
</dbReference>
<dbReference type="Pfam" id="PF00589">
    <property type="entry name" value="Phage_integrase"/>
    <property type="match status" value="1"/>
</dbReference>
<dbReference type="CDD" id="cd00801">
    <property type="entry name" value="INT_P4_C"/>
    <property type="match status" value="1"/>
</dbReference>
<dbReference type="EMBL" id="CP011770">
    <property type="protein sequence ID" value="AKM10993.1"/>
    <property type="molecule type" value="Genomic_DNA"/>
</dbReference>
<dbReference type="InterPro" id="IPR002104">
    <property type="entry name" value="Integrase_catalytic"/>
</dbReference>
<dbReference type="InterPro" id="IPR011010">
    <property type="entry name" value="DNA_brk_join_enz"/>
</dbReference>
<protein>
    <submittedName>
        <fullName evidence="5">Uncharacterized protein</fullName>
    </submittedName>
</protein>
<name>A0A0G3XKN6_9SPHN</name>
<dbReference type="Pfam" id="PF13356">
    <property type="entry name" value="Arm-DNA-bind_3"/>
    <property type="match status" value="1"/>
</dbReference>
<dbReference type="PATRIC" id="fig|1348774.3.peg.3176"/>
<dbReference type="PROSITE" id="PS51898">
    <property type="entry name" value="TYR_RECOMBINASE"/>
    <property type="match status" value="1"/>
</dbReference>
<dbReference type="InterPro" id="IPR025166">
    <property type="entry name" value="Integrase_DNA_bind_dom"/>
</dbReference>
<dbReference type="InterPro" id="IPR010998">
    <property type="entry name" value="Integrase_recombinase_N"/>
</dbReference>
<evidence type="ECO:0000313" key="6">
    <source>
        <dbReference type="Proteomes" id="UP000035287"/>
    </source>
</evidence>
<keyword evidence="6" id="KW-1185">Reference proteome</keyword>
<dbReference type="InterPro" id="IPR053876">
    <property type="entry name" value="Phage_int_M"/>
</dbReference>
<dbReference type="GO" id="GO:0003677">
    <property type="term" value="F:DNA binding"/>
    <property type="evidence" value="ECO:0007669"/>
    <property type="project" value="UniProtKB-UniRule"/>
</dbReference>
<dbReference type="OrthoDB" id="7388552at2"/>
<sequence>MARSINKLNAITARNLTKPGLHADGRGLYLNVEKSGAKSWRYIFKHARRRRELGLGSYPTVSLAEARSRAEELNQRRSEGECPTSYRVVETDDTEQPTTFGEFATDYVDLQKAGWKNLKHRQQWRNSLETYCGPIWDKSISDVDLEDLQTILRPIWLDKHETASRVRGRIERVLDAARLKGLRTGENPAAWRGNLALLLPKVRKGPKRHQPSMPYQDAPEFISRLRSNDGLASRALELTIHTATRTSEVLHARWDEFDLDVAVWTIPAERMKAGRAHRVPLSEQVIALIEALPRQNAYLFPGAKPDKPLSNMSMLQVLRRMGLGRYTVHGFRSSFRDWAADVAEVPREIAEAALAHQVGSEVERAYRRGDALEQRRDLMRKWSKFVV</sequence>
<dbReference type="Pfam" id="PF22022">
    <property type="entry name" value="Phage_int_M"/>
    <property type="match status" value="1"/>
</dbReference>
<dbReference type="STRING" id="1348774.AB433_15090"/>
<organism evidence="5 6">
    <name type="scientific">Croceicoccus naphthovorans</name>
    <dbReference type="NCBI Taxonomy" id="1348774"/>
    <lineage>
        <taxon>Bacteria</taxon>
        <taxon>Pseudomonadati</taxon>
        <taxon>Pseudomonadota</taxon>
        <taxon>Alphaproteobacteria</taxon>
        <taxon>Sphingomonadales</taxon>
        <taxon>Erythrobacteraceae</taxon>
        <taxon>Croceicoccus</taxon>
    </lineage>
</organism>
<dbReference type="PANTHER" id="PTHR30629">
    <property type="entry name" value="PROPHAGE INTEGRASE"/>
    <property type="match status" value="1"/>
</dbReference>
<dbReference type="SUPFAM" id="SSF56349">
    <property type="entry name" value="DNA breaking-rejoining enzymes"/>
    <property type="match status" value="1"/>
</dbReference>
<dbReference type="Proteomes" id="UP000035287">
    <property type="component" value="Chromosome"/>
</dbReference>
<dbReference type="GO" id="GO:0015074">
    <property type="term" value="P:DNA integration"/>
    <property type="evidence" value="ECO:0007669"/>
    <property type="project" value="UniProtKB-KW"/>
</dbReference>
<accession>A0A0G3XKN6</accession>
<dbReference type="GO" id="GO:0006310">
    <property type="term" value="P:DNA recombination"/>
    <property type="evidence" value="ECO:0007669"/>
    <property type="project" value="UniProtKB-KW"/>
</dbReference>
<evidence type="ECO:0000256" key="4">
    <source>
        <dbReference type="ARBA" id="ARBA00023172"/>
    </source>
</evidence>
<evidence type="ECO:0000256" key="1">
    <source>
        <dbReference type="ARBA" id="ARBA00008857"/>
    </source>
</evidence>
<dbReference type="RefSeq" id="WP_047822143.1">
    <property type="nucleotide sequence ID" value="NZ_CP011770.1"/>
</dbReference>
<dbReference type="InterPro" id="IPR038488">
    <property type="entry name" value="Integrase_DNA-bd_sf"/>
</dbReference>
<dbReference type="KEGG" id="cna:AB433_15090"/>
<dbReference type="InterPro" id="IPR013762">
    <property type="entry name" value="Integrase-like_cat_sf"/>
</dbReference>
<evidence type="ECO:0000313" key="5">
    <source>
        <dbReference type="EMBL" id="AKM10993.1"/>
    </source>
</evidence>